<comment type="caution">
    <text evidence="1">The sequence shown here is derived from an EMBL/GenBank/DDBJ whole genome shotgun (WGS) entry which is preliminary data.</text>
</comment>
<dbReference type="EMBL" id="MHJM01000019">
    <property type="protein sequence ID" value="OGY67724.1"/>
    <property type="molecule type" value="Genomic_DNA"/>
</dbReference>
<gene>
    <name evidence="1" type="ORF">A3H63_01345</name>
</gene>
<organism evidence="1 2">
    <name type="scientific">Candidatus Harrisonbacteria bacterium RIFCSPLOWO2_02_FULL_45_10c</name>
    <dbReference type="NCBI Taxonomy" id="1798410"/>
    <lineage>
        <taxon>Bacteria</taxon>
        <taxon>Candidatus Harrisoniibacteriota</taxon>
    </lineage>
</organism>
<protein>
    <submittedName>
        <fullName evidence="1">Uncharacterized protein</fullName>
    </submittedName>
</protein>
<name>A0A1G1ZT37_9BACT</name>
<accession>A0A1G1ZT37</accession>
<sequence>MIEKKYRSKCCNALVKTEGIPDFPGTKEVCTVSFACTKCDQACDVIQKKLASSQRVLRKQLLQRIKERLPELEELLKEQSVIKEDVVYRFYHHSAHLYTLKGNTKIITDELRQLLADRNLNQDFEAIFQEGTRKGTQKEFMTKSMVNWRQEASPIVLAFWNAYYFLEMAIKCGKELKKSPSSIPIGWAALLHLYNIR</sequence>
<dbReference type="Proteomes" id="UP000176284">
    <property type="component" value="Unassembled WGS sequence"/>
</dbReference>
<dbReference type="STRING" id="1798410.A3H63_01345"/>
<evidence type="ECO:0000313" key="1">
    <source>
        <dbReference type="EMBL" id="OGY67724.1"/>
    </source>
</evidence>
<dbReference type="AlphaFoldDB" id="A0A1G1ZT37"/>
<reference evidence="1 2" key="1">
    <citation type="journal article" date="2016" name="Nat. Commun.">
        <title>Thousands of microbial genomes shed light on interconnected biogeochemical processes in an aquifer system.</title>
        <authorList>
            <person name="Anantharaman K."/>
            <person name="Brown C.T."/>
            <person name="Hug L.A."/>
            <person name="Sharon I."/>
            <person name="Castelle C.J."/>
            <person name="Probst A.J."/>
            <person name="Thomas B.C."/>
            <person name="Singh A."/>
            <person name="Wilkins M.J."/>
            <person name="Karaoz U."/>
            <person name="Brodie E.L."/>
            <person name="Williams K.H."/>
            <person name="Hubbard S.S."/>
            <person name="Banfield J.F."/>
        </authorList>
    </citation>
    <scope>NUCLEOTIDE SEQUENCE [LARGE SCALE GENOMIC DNA]</scope>
</reference>
<evidence type="ECO:0000313" key="2">
    <source>
        <dbReference type="Proteomes" id="UP000176284"/>
    </source>
</evidence>
<proteinExistence type="predicted"/>